<feature type="region of interest" description="Disordered" evidence="2">
    <location>
        <begin position="1892"/>
        <end position="1921"/>
    </location>
</feature>
<feature type="region of interest" description="Disordered" evidence="2">
    <location>
        <begin position="2303"/>
        <end position="2328"/>
    </location>
</feature>
<feature type="compositionally biased region" description="Basic and acidic residues" evidence="2">
    <location>
        <begin position="990"/>
        <end position="1001"/>
    </location>
</feature>
<evidence type="ECO:0000256" key="2">
    <source>
        <dbReference type="SAM" id="MobiDB-lite"/>
    </source>
</evidence>
<evidence type="ECO:0000313" key="3">
    <source>
        <dbReference type="EMBL" id="CDW85942.1"/>
    </source>
</evidence>
<feature type="region of interest" description="Disordered" evidence="2">
    <location>
        <begin position="338"/>
        <end position="364"/>
    </location>
</feature>
<feature type="region of interest" description="Disordered" evidence="2">
    <location>
        <begin position="239"/>
        <end position="279"/>
    </location>
</feature>
<feature type="region of interest" description="Disordered" evidence="2">
    <location>
        <begin position="1350"/>
        <end position="1410"/>
    </location>
</feature>
<feature type="region of interest" description="Disordered" evidence="2">
    <location>
        <begin position="419"/>
        <end position="441"/>
    </location>
</feature>
<feature type="region of interest" description="Disordered" evidence="2">
    <location>
        <begin position="1309"/>
        <end position="1337"/>
    </location>
</feature>
<feature type="compositionally biased region" description="Polar residues" evidence="2">
    <location>
        <begin position="543"/>
        <end position="555"/>
    </location>
</feature>
<protein>
    <submittedName>
        <fullName evidence="3">Uncharacterized protein</fullName>
    </submittedName>
</protein>
<feature type="compositionally biased region" description="Low complexity" evidence="2">
    <location>
        <begin position="2123"/>
        <end position="2149"/>
    </location>
</feature>
<feature type="compositionally biased region" description="Low complexity" evidence="2">
    <location>
        <begin position="580"/>
        <end position="596"/>
    </location>
</feature>
<feature type="region of interest" description="Disordered" evidence="2">
    <location>
        <begin position="1541"/>
        <end position="1567"/>
    </location>
</feature>
<feature type="region of interest" description="Disordered" evidence="2">
    <location>
        <begin position="543"/>
        <end position="610"/>
    </location>
</feature>
<sequence>MRPSSLRRDRQKQYNYMTQDEYEQELRKQVEEKKRSQQQEKMQNQQEILNHYKNYQLGGDDQSGEDPRYMRDLDQLVQNRERDLQRMGGLGGNIGGAHNEVFQGDMNAIVRGNQPANILGGGQGLSLGIGGAPGGIGLEKKPFDLFSDNFVQNYGQQNKNNENMNIINSIFGNAGAAPQSSHQHQAESERERRLKLREMERMKRQEGFSGGDYGQVTDVPPISQQTNQPQSYLQNNIFGEQKPTSSNQSKRDQIWQQKLQQRLGSQEGQRVPNHQPGPILQQQNVSQMLPIFQNQGQPPIHSQADNMQMMQNQFASPDANMRSSRVLVNLKDARKLDQSLNVESSKDQKAGGNMNNPLLGGDDDLIKKRRENEKKQRQQEYQDFLQKQNKGKPNQPIVQHNQNPNDVYQQQNVTITTAPTSAHSNHRPSHRSGSDASDNQSNVLLKGGLQQLGMNQQIAMDDKLRKQREYKQMLDLQNQQKQNSQMPPAAYDRKKELSDQIFAEVMSSSKQNFYQPIGVNPMGNQIPQMNQLNRGQSAITQNIQPKQDLESNNSAGGIMKYQSSEEDQKRLAMEKKKEYAMQLQQQMALKQQQQPQDNKRRRGTSQVVHQQQLVHDHGFQPPNQYQQMQKPVFEYQQPPMMQQQQMIAPMQMGGMPDPFMQMPPMSQNLYGAQDNFGGGYQPSYMQQNQLSPTGLGPSIGFMNQPLGMGMDQPQFNQYQPQQQIQQQYQPQTQLDPKDMARQKQEDYRRELEMQIRLKEEQKKQQQISQQLYDQKQDKDFAQLLQNPQNQPQRNVSNPAMNDYAQLQNNPSQMMMQGGGGAGAPPQNQNFSRQRTDVSKINNSDQDQMKALKQQQYQEELQRQMEEKKRQKEEEKRKIKMEEDELERKMLIEREILNQRQHEELVKDGKRDPNAPYMPEKKKQVRRDQFEPSQDNPNAPQRQGFQQPSTEIRQTEIAPKESLFGNDKPSSQAFGGFPSQIQPSLDLPMNNRREDLFGDRGRIGGQSLDNHSQFELPPPSYEPRSNFGGFQSQNPYGGLQDRFQPPSQSPYQNNNYGQPPSMMQNQQQMPQASVVDEQSKLIHMYQSALEQILQIKNQFYDQALQMNDKLIKEREQLIEYEKLKQQQNQEIQSLQAVYSQLGQMMNQRPISSNSNISNQFPQQNPILNPMVQNNLNNLISQQKADILRMSQSGGFNINQITKLQQQHHLPLHMNQQQYPQSVYTLPIVEEQPNILEQSLSSDTKFVNIPQNKLAQIAQQNTQGQLFQTWKQEQFSQMTPQQQQQFINQQQQQQPTMNQSMMKSLAGTSQLVSQFQSTTPQKLSASKPNMLGLHSRPQTSANLPETIVELPKEEDVQVNQSKQGLSIKDPNGKQMIKRTSQEEHDFNSRESSKKNSPERQMLSKVESKASDKNMATLQQQMITNTNPLGNTTTIQENMLQIETMLNGNGNPQALKTGGNSLLNQMQQHQQFAQAQHHNNIISPNNKTQEKFHNQTGSSFYNQTLQHQKQQEQSQMEELQKQLMRIFGNTNNSEQNQGILEQMQQKPATPLVRQQQQQQQNQSNAQQQQISYEDQELNEQQQMQLRQYQQQQYQMQQQQQYQQMMMQQQQQQHQQYPLNSSNNQFMNPLQRASYNEKLNTQTMSPGEKDLLRASNINIADSVTGTQNMQEIVNKANQKFSSNGFYANQLQFDNHNKDEIKTHVEDDINRDESDDEEVKEIAMNDKPLIQDSMKYQQSRQNLNRVEESTQQDVWNDPDLIPPPVVMINNDDDDYYYEPHINQSALGQYNQYTSSMIQDGTLKNLQMFSPPSDENNYNLGQYESQHLGETQNEHDNEDNQHYGSQFTMTQNNMNEITNQANQFNFGLGGQGGNQYQQQQQQQVMHPVFMETNDFQRNQQQNQPQFEQSQNERQINEMVSEKSVTKKEREIRNMMEVAKLIQKATDTTNTLFENSENFKFKIKREQIKQGGEPAQNKPKLLQQQNSRKNIKTNDPFKHAEAKLQNTTLNTQTQQPPRSQQSQRSRVDDNQSNINLADSHRDEEADQIQDERQAFKVFEQDKDDDILSNLDKMIFNLQAQQQKCQNLVVYPTVNPSFGVQDQALLQEGQQFQVQQDDLEGQNEQHYPEDQNQQQQQQPRSRPFSSFNRPPSNNLNKSRSKSNKKNRPISAVDDQQNPQKLGKYAQMALQNQDQVSQGSKKSLGRFAQMAIQNGINNPQIIQEVQQRYIGDEEMQQQQYAFNQQMQQQNMLNYQNVQQSILRPVSGKSNSTRYQQNFKPSSQGQRNKSGSRGNQQMFYDEESDDYTAQIAYSNQLASNEHQQQQQYDYDDQDDSGFNIAYVRNEREAEME</sequence>
<feature type="compositionally biased region" description="Polar residues" evidence="2">
    <location>
        <begin position="1044"/>
        <end position="1056"/>
    </location>
</feature>
<dbReference type="InParanoid" id="A0A078AXI4"/>
<feature type="region of interest" description="Disordered" evidence="2">
    <location>
        <begin position="2258"/>
        <end position="2287"/>
    </location>
</feature>
<feature type="compositionally biased region" description="Polar residues" evidence="2">
    <location>
        <begin position="967"/>
        <end position="982"/>
    </location>
</feature>
<accession>A0A078AXI4</accession>
<feature type="compositionally biased region" description="Basic and acidic residues" evidence="2">
    <location>
        <begin position="24"/>
        <end position="38"/>
    </location>
</feature>
<feature type="region of interest" description="Disordered" evidence="2">
    <location>
        <begin position="901"/>
        <end position="1063"/>
    </location>
</feature>
<feature type="compositionally biased region" description="Polar residues" evidence="2">
    <location>
        <begin position="1309"/>
        <end position="1325"/>
    </location>
</feature>
<keyword evidence="4" id="KW-1185">Reference proteome</keyword>
<feature type="coiled-coil region" evidence="1">
    <location>
        <begin position="1109"/>
        <end position="1143"/>
    </location>
</feature>
<feature type="compositionally biased region" description="Basic and acidic residues" evidence="2">
    <location>
        <begin position="1377"/>
        <end position="1395"/>
    </location>
</feature>
<keyword evidence="1" id="KW-0175">Coiled coil</keyword>
<feature type="compositionally biased region" description="Polar residues" evidence="2">
    <location>
        <begin position="239"/>
        <end position="268"/>
    </location>
</feature>
<feature type="compositionally biased region" description="Basic and acidic residues" evidence="2">
    <location>
        <begin position="859"/>
        <end position="877"/>
    </location>
</feature>
<dbReference type="Proteomes" id="UP000039865">
    <property type="component" value="Unassembled WGS sequence"/>
</dbReference>
<feature type="region of interest" description="Disordered" evidence="2">
    <location>
        <begin position="810"/>
        <end position="877"/>
    </location>
</feature>
<feature type="region of interest" description="Disordered" evidence="2">
    <location>
        <begin position="2115"/>
        <end position="2170"/>
    </location>
</feature>
<gene>
    <name evidence="3" type="primary">Contig12380.g619</name>
    <name evidence="3" type="ORF">STYLEM_15033</name>
</gene>
<dbReference type="OMA" id="YVRNERE"/>
<feature type="compositionally biased region" description="Basic and acidic residues" evidence="2">
    <location>
        <begin position="735"/>
        <end position="747"/>
    </location>
</feature>
<feature type="compositionally biased region" description="Polar residues" evidence="2">
    <location>
        <begin position="930"/>
        <end position="951"/>
    </location>
</feature>
<feature type="compositionally biased region" description="Low complexity" evidence="2">
    <location>
        <begin position="1551"/>
        <end position="1566"/>
    </location>
</feature>
<feature type="region of interest" description="Disordered" evidence="2">
    <location>
        <begin position="1"/>
        <end position="48"/>
    </location>
</feature>
<feature type="compositionally biased region" description="Low complexity" evidence="2">
    <location>
        <begin position="1892"/>
        <end position="1905"/>
    </location>
</feature>
<feature type="region of interest" description="Disordered" evidence="2">
    <location>
        <begin position="704"/>
        <end position="747"/>
    </location>
</feature>
<reference evidence="3 4" key="1">
    <citation type="submission" date="2014-06" db="EMBL/GenBank/DDBJ databases">
        <authorList>
            <person name="Swart Estienne"/>
        </authorList>
    </citation>
    <scope>NUCLEOTIDE SEQUENCE [LARGE SCALE GENOMIC DNA]</scope>
    <source>
        <strain evidence="3 4">130c</strain>
    </source>
</reference>
<proteinExistence type="predicted"/>
<feature type="compositionally biased region" description="Basic and acidic residues" evidence="2">
    <location>
        <begin position="1"/>
        <end position="12"/>
    </location>
</feature>
<evidence type="ECO:0000256" key="1">
    <source>
        <dbReference type="SAM" id="Coils"/>
    </source>
</evidence>
<feature type="compositionally biased region" description="Polar residues" evidence="2">
    <location>
        <begin position="2303"/>
        <end position="2312"/>
    </location>
</feature>
<feature type="compositionally biased region" description="Basic and acidic residues" evidence="2">
    <location>
        <begin position="901"/>
        <end position="929"/>
    </location>
</feature>
<feature type="compositionally biased region" description="Basic residues" evidence="2">
    <location>
        <begin position="2150"/>
        <end position="2159"/>
    </location>
</feature>
<feature type="region of interest" description="Disordered" evidence="2">
    <location>
        <begin position="1999"/>
        <end position="2041"/>
    </location>
</feature>
<feature type="compositionally biased region" description="Low complexity" evidence="2">
    <location>
        <begin position="712"/>
        <end position="733"/>
    </location>
</feature>
<feature type="region of interest" description="Disordered" evidence="2">
    <location>
        <begin position="204"/>
        <end position="227"/>
    </location>
</feature>
<evidence type="ECO:0000313" key="4">
    <source>
        <dbReference type="Proteomes" id="UP000039865"/>
    </source>
</evidence>
<feature type="compositionally biased region" description="Basic and acidic residues" evidence="2">
    <location>
        <begin position="2031"/>
        <end position="2041"/>
    </location>
</feature>
<feature type="coiled-coil region" evidence="1">
    <location>
        <begin position="1499"/>
        <end position="1526"/>
    </location>
</feature>
<name>A0A078AXI4_STYLE</name>
<feature type="compositionally biased region" description="Basic and acidic residues" evidence="2">
    <location>
        <begin position="566"/>
        <end position="579"/>
    </location>
</feature>
<dbReference type="EMBL" id="CCKQ01014190">
    <property type="protein sequence ID" value="CDW85942.1"/>
    <property type="molecule type" value="Genomic_DNA"/>
</dbReference>
<organism evidence="3 4">
    <name type="scientific">Stylonychia lemnae</name>
    <name type="common">Ciliate</name>
    <dbReference type="NCBI Taxonomy" id="5949"/>
    <lineage>
        <taxon>Eukaryota</taxon>
        <taxon>Sar</taxon>
        <taxon>Alveolata</taxon>
        <taxon>Ciliophora</taxon>
        <taxon>Intramacronucleata</taxon>
        <taxon>Spirotrichea</taxon>
        <taxon>Stichotrichia</taxon>
        <taxon>Sporadotrichida</taxon>
        <taxon>Oxytrichidae</taxon>
        <taxon>Stylonychinae</taxon>
        <taxon>Stylonychia</taxon>
    </lineage>
</organism>
<feature type="compositionally biased region" description="Low complexity" evidence="2">
    <location>
        <begin position="1999"/>
        <end position="2017"/>
    </location>
</feature>